<sequence>MSDDTPIVVLFNALYTAQKFKKAKTWQDGYLKYLSAYSKLILYDDTKIRKLDSYFVKKMPEAGDEIEFDRHLVSIESFIEKKLDAAAINVKKSRETLTRNPRSRTICYASIDIPIPTGPNSLLKNRLGRRRFPNKSWRAPQLCESHVEPMVIDSTDSTLPSSATEPTADQSPTLVDLTALGQPPKPSNSDTRKHVNVATTMPSTPPPEPTADQSPTAFGQPPKQSNSEHVNVMPRIKRRRVGLSRASKALLTSVLENQPNLKKQESNPDTPDEAKDAVHKPLESDIKPKEVRRETIQTTFKVKTFDQPVEFPSESNCEKIVKERSRLFRHTIIPERFTSVTCYKGSMLAMLYEHLNVTLVHIAVDFYAKNAIRLRNPQTGDMEDDIWVVSDSVKFDPVSTFIGRSTFYGPTSSGRVELKCLNARDAFVAKNVLANSESKNLYAIRAINGCSELMMIDNLNDNLESLPLLPVLLDYKSPKERFYQHDGRIIINDASIDVVALLDEVTEEFSLNYDQEKVLRTFAVMTISAPGLSSEDNENDTPVILVHGVFGSGKSRLIAVLIIFIKRVITRLGEDLSYKILVSSMTNVAVDRILLELLKMGFNDIVRCGSLKKIAKPILPYTAQTMTNSDDKIKELKSMLQDDISPSEAEFVKDTIEKFKRMENRELISKALVVGTTCAASALEILDNIRFPLIILDEASQISEPLALVPMCRAECQKLVLVGDPLQLPPVLTTNSDKASLRKGLDRTLFDRSIEMGMKPIMLRTQYRCHPRISAISNDLYYNNRLLNGASVEKLKPLVTGLPTLCMIDVKGEERLHLRTKSLWNEREVNLILRTLDRLFELGIKGDDIGIIALYKQQVYRLQEKLNMQECKRPAVKISTVDAFQGAERDIIILSCVRTKTIGFSDSNERINVALTRARRHLLIVGHAQFLKSAPCWNRIISEHCMKSPDGFFDVIAFSRLIQTLSLNSDMTGADDQKDEDNFLDWAMKLNQQYRTNTSNLDTSINAKTNNTLNSSNNIRTPECRTADLIVDNSQVESVLPVIDYKVDDGYAFDFDLAELDCLEDEI</sequence>
<evidence type="ECO:0000313" key="10">
    <source>
        <dbReference type="EMBL" id="CAG8551121.1"/>
    </source>
</evidence>
<dbReference type="Pfam" id="PF13086">
    <property type="entry name" value="AAA_11"/>
    <property type="match status" value="2"/>
</dbReference>
<evidence type="ECO:0000256" key="2">
    <source>
        <dbReference type="ARBA" id="ARBA00022741"/>
    </source>
</evidence>
<feature type="compositionally biased region" description="Basic and acidic residues" evidence="6">
    <location>
        <begin position="262"/>
        <end position="278"/>
    </location>
</feature>
<protein>
    <submittedName>
        <fullName evidence="10">3345_t:CDS:1</fullName>
    </submittedName>
</protein>
<dbReference type="Gene3D" id="3.40.50.300">
    <property type="entry name" value="P-loop containing nucleotide triphosphate hydrolases"/>
    <property type="match status" value="2"/>
</dbReference>
<comment type="similarity">
    <text evidence="1">Belongs to the DNA2/NAM7 helicase family.</text>
</comment>
<dbReference type="InterPro" id="IPR027417">
    <property type="entry name" value="P-loop_NTPase"/>
</dbReference>
<feature type="domain" description="5'-3' DNA helicase ZGRF1-like N-terminal" evidence="7">
    <location>
        <begin position="10"/>
        <end position="81"/>
    </location>
</feature>
<organism evidence="10 11">
    <name type="scientific">Paraglomus brasilianum</name>
    <dbReference type="NCBI Taxonomy" id="144538"/>
    <lineage>
        <taxon>Eukaryota</taxon>
        <taxon>Fungi</taxon>
        <taxon>Fungi incertae sedis</taxon>
        <taxon>Mucoromycota</taxon>
        <taxon>Glomeromycotina</taxon>
        <taxon>Glomeromycetes</taxon>
        <taxon>Paraglomerales</taxon>
        <taxon>Paraglomeraceae</taxon>
        <taxon>Paraglomus</taxon>
    </lineage>
</organism>
<dbReference type="Pfam" id="PF10382">
    <property type="entry name" value="ZGRF1-like_N"/>
    <property type="match status" value="1"/>
</dbReference>
<evidence type="ECO:0000256" key="1">
    <source>
        <dbReference type="ARBA" id="ARBA00007913"/>
    </source>
</evidence>
<dbReference type="PANTHER" id="PTHR10887">
    <property type="entry name" value="DNA2/NAM7 HELICASE FAMILY"/>
    <property type="match status" value="1"/>
</dbReference>
<keyword evidence="4" id="KW-0347">Helicase</keyword>
<dbReference type="EMBL" id="CAJVPI010000570">
    <property type="protein sequence ID" value="CAG8551121.1"/>
    <property type="molecule type" value="Genomic_DNA"/>
</dbReference>
<dbReference type="CDD" id="cd18808">
    <property type="entry name" value="SF1_C_Upf1"/>
    <property type="match status" value="1"/>
</dbReference>
<name>A0A9N9B4R6_9GLOM</name>
<feature type="domain" description="DNA2/NAM7 helicase helicase" evidence="8">
    <location>
        <begin position="650"/>
        <end position="733"/>
    </location>
</feature>
<dbReference type="Pfam" id="PF13087">
    <property type="entry name" value="AAA_12"/>
    <property type="match status" value="1"/>
</dbReference>
<dbReference type="FunFam" id="3.40.50.300:FF:000326">
    <property type="entry name" value="P-loop containing nucleoside triphosphate hydrolase"/>
    <property type="match status" value="1"/>
</dbReference>
<feature type="region of interest" description="Disordered" evidence="6">
    <location>
        <begin position="253"/>
        <end position="278"/>
    </location>
</feature>
<reference evidence="10" key="1">
    <citation type="submission" date="2021-06" db="EMBL/GenBank/DDBJ databases">
        <authorList>
            <person name="Kallberg Y."/>
            <person name="Tangrot J."/>
            <person name="Rosling A."/>
        </authorList>
    </citation>
    <scope>NUCLEOTIDE SEQUENCE</scope>
    <source>
        <strain evidence="10">BR232B</strain>
    </source>
</reference>
<proteinExistence type="inferred from homology"/>
<keyword evidence="5" id="KW-0067">ATP-binding</keyword>
<dbReference type="GO" id="GO:0001147">
    <property type="term" value="F:transcription termination site sequence-specific DNA binding"/>
    <property type="evidence" value="ECO:0007669"/>
    <property type="project" value="TreeGrafter"/>
</dbReference>
<evidence type="ECO:0000256" key="6">
    <source>
        <dbReference type="SAM" id="MobiDB-lite"/>
    </source>
</evidence>
<dbReference type="AlphaFoldDB" id="A0A9N9B4R6"/>
<dbReference type="InterPro" id="IPR041679">
    <property type="entry name" value="DNA2/NAM7-like_C"/>
</dbReference>
<dbReference type="GO" id="GO:0016604">
    <property type="term" value="C:nuclear body"/>
    <property type="evidence" value="ECO:0007669"/>
    <property type="project" value="TreeGrafter"/>
</dbReference>
<dbReference type="GO" id="GO:0005524">
    <property type="term" value="F:ATP binding"/>
    <property type="evidence" value="ECO:0007669"/>
    <property type="project" value="UniProtKB-KW"/>
</dbReference>
<evidence type="ECO:0000259" key="9">
    <source>
        <dbReference type="Pfam" id="PF13087"/>
    </source>
</evidence>
<dbReference type="InterPro" id="IPR041677">
    <property type="entry name" value="DNA2/NAM7_AAA_11"/>
</dbReference>
<feature type="domain" description="DNA2/NAM7 helicase helicase" evidence="8">
    <location>
        <begin position="540"/>
        <end position="641"/>
    </location>
</feature>
<evidence type="ECO:0000256" key="3">
    <source>
        <dbReference type="ARBA" id="ARBA00022801"/>
    </source>
</evidence>
<dbReference type="GO" id="GO:0005694">
    <property type="term" value="C:chromosome"/>
    <property type="evidence" value="ECO:0007669"/>
    <property type="project" value="UniProtKB-ARBA"/>
</dbReference>
<dbReference type="GO" id="GO:0016787">
    <property type="term" value="F:hydrolase activity"/>
    <property type="evidence" value="ECO:0007669"/>
    <property type="project" value="UniProtKB-KW"/>
</dbReference>
<dbReference type="GO" id="GO:0004386">
    <property type="term" value="F:helicase activity"/>
    <property type="evidence" value="ECO:0007669"/>
    <property type="project" value="UniProtKB-KW"/>
</dbReference>
<keyword evidence="11" id="KW-1185">Reference proteome</keyword>
<evidence type="ECO:0000259" key="8">
    <source>
        <dbReference type="Pfam" id="PF13086"/>
    </source>
</evidence>
<dbReference type="Proteomes" id="UP000789739">
    <property type="component" value="Unassembled WGS sequence"/>
</dbReference>
<keyword evidence="3" id="KW-0378">Hydrolase</keyword>
<keyword evidence="2" id="KW-0547">Nucleotide-binding</keyword>
<dbReference type="InterPro" id="IPR018838">
    <property type="entry name" value="ZGRF1-like_N"/>
</dbReference>
<accession>A0A9N9B4R6</accession>
<feature type="region of interest" description="Disordered" evidence="6">
    <location>
        <begin position="154"/>
        <end position="235"/>
    </location>
</feature>
<evidence type="ECO:0000256" key="4">
    <source>
        <dbReference type="ARBA" id="ARBA00022806"/>
    </source>
</evidence>
<dbReference type="PANTHER" id="PTHR10887:SF531">
    <property type="entry name" value="PROTEIN ZGRF1"/>
    <property type="match status" value="1"/>
</dbReference>
<gene>
    <name evidence="10" type="ORF">PBRASI_LOCUS5095</name>
</gene>
<dbReference type="InterPro" id="IPR045055">
    <property type="entry name" value="DNA2/NAM7-like"/>
</dbReference>
<comment type="caution">
    <text evidence="10">The sequence shown here is derived from an EMBL/GenBank/DDBJ whole genome shotgun (WGS) entry which is preliminary data.</text>
</comment>
<dbReference type="GO" id="GO:0006369">
    <property type="term" value="P:termination of RNA polymerase II transcription"/>
    <property type="evidence" value="ECO:0007669"/>
    <property type="project" value="TreeGrafter"/>
</dbReference>
<dbReference type="SUPFAM" id="SSF52540">
    <property type="entry name" value="P-loop containing nucleoside triphosphate hydrolases"/>
    <property type="match status" value="1"/>
</dbReference>
<evidence type="ECO:0000313" key="11">
    <source>
        <dbReference type="Proteomes" id="UP000789739"/>
    </source>
</evidence>
<dbReference type="InterPro" id="IPR047187">
    <property type="entry name" value="SF1_C_Upf1"/>
</dbReference>
<evidence type="ECO:0000259" key="7">
    <source>
        <dbReference type="Pfam" id="PF10382"/>
    </source>
</evidence>
<feature type="domain" description="DNA2/NAM7 helicase-like C-terminal" evidence="9">
    <location>
        <begin position="745"/>
        <end position="928"/>
    </location>
</feature>
<dbReference type="OrthoDB" id="2447642at2759"/>
<feature type="compositionally biased region" description="Polar residues" evidence="6">
    <location>
        <begin position="154"/>
        <end position="173"/>
    </location>
</feature>
<evidence type="ECO:0000256" key="5">
    <source>
        <dbReference type="ARBA" id="ARBA00022840"/>
    </source>
</evidence>
<feature type="compositionally biased region" description="Polar residues" evidence="6">
    <location>
        <begin position="211"/>
        <end position="229"/>
    </location>
</feature>